<evidence type="ECO:0000313" key="8">
    <source>
        <dbReference type="EMBL" id="WDE97126.1"/>
    </source>
</evidence>
<comment type="similarity">
    <text evidence="1 5">Belongs to the peptidase S41A family.</text>
</comment>
<dbReference type="NCBIfam" id="TIGR00225">
    <property type="entry name" value="prc"/>
    <property type="match status" value="1"/>
</dbReference>
<organism evidence="8 9">
    <name type="scientific">Lentisphaera profundi</name>
    <dbReference type="NCBI Taxonomy" id="1658616"/>
    <lineage>
        <taxon>Bacteria</taxon>
        <taxon>Pseudomonadati</taxon>
        <taxon>Lentisphaerota</taxon>
        <taxon>Lentisphaeria</taxon>
        <taxon>Lentisphaerales</taxon>
        <taxon>Lentisphaeraceae</taxon>
        <taxon>Lentisphaera</taxon>
    </lineage>
</organism>
<dbReference type="PANTHER" id="PTHR32060:SF22">
    <property type="entry name" value="CARBOXYL-TERMINAL-PROCESSING PEPTIDASE 3, CHLOROPLASTIC"/>
    <property type="match status" value="1"/>
</dbReference>
<protein>
    <submittedName>
        <fullName evidence="8">Carboxy terminal-processing peptidase</fullName>
        <ecNumber evidence="8">3.4.21.102</ecNumber>
    </submittedName>
</protein>
<dbReference type="InterPro" id="IPR001478">
    <property type="entry name" value="PDZ"/>
</dbReference>
<dbReference type="Gene3D" id="2.30.42.10">
    <property type="match status" value="1"/>
</dbReference>
<dbReference type="Pfam" id="PF00595">
    <property type="entry name" value="PDZ"/>
    <property type="match status" value="1"/>
</dbReference>
<reference evidence="8 9" key="1">
    <citation type="submission" date="2023-02" db="EMBL/GenBank/DDBJ databases">
        <title>Genome sequence of Lentisphaera profundi SAORIC-696.</title>
        <authorList>
            <person name="Kim e."/>
            <person name="Cho J.-C."/>
            <person name="Choi A."/>
            <person name="Kang I."/>
        </authorList>
    </citation>
    <scope>NUCLEOTIDE SEQUENCE [LARGE SCALE GENOMIC DNA]</scope>
    <source>
        <strain evidence="8 9">SAORIC-696</strain>
    </source>
</reference>
<evidence type="ECO:0000256" key="6">
    <source>
        <dbReference type="SAM" id="Coils"/>
    </source>
</evidence>
<keyword evidence="9" id="KW-1185">Reference proteome</keyword>
<keyword evidence="3 5" id="KW-0378">Hydrolase</keyword>
<dbReference type="SUPFAM" id="SSF52096">
    <property type="entry name" value="ClpP/crotonase"/>
    <property type="match status" value="1"/>
</dbReference>
<dbReference type="InterPro" id="IPR040573">
    <property type="entry name" value="TSP_N"/>
</dbReference>
<dbReference type="InterPro" id="IPR020992">
    <property type="entry name" value="Tail_Prtase_C"/>
</dbReference>
<dbReference type="GO" id="GO:0004252">
    <property type="term" value="F:serine-type endopeptidase activity"/>
    <property type="evidence" value="ECO:0007669"/>
    <property type="project" value="UniProtKB-EC"/>
</dbReference>
<feature type="domain" description="PDZ" evidence="7">
    <location>
        <begin position="265"/>
        <end position="341"/>
    </location>
</feature>
<dbReference type="InterPro" id="IPR005151">
    <property type="entry name" value="Tail-specific_protease"/>
</dbReference>
<dbReference type="Gene3D" id="3.90.226.10">
    <property type="entry name" value="2-enoyl-CoA Hydratase, Chain A, domain 1"/>
    <property type="match status" value="1"/>
</dbReference>
<dbReference type="InterPro" id="IPR004447">
    <property type="entry name" value="Peptidase_S41A"/>
</dbReference>
<evidence type="ECO:0000256" key="2">
    <source>
        <dbReference type="ARBA" id="ARBA00022670"/>
    </source>
</evidence>
<dbReference type="Pfam" id="PF03572">
    <property type="entry name" value="Peptidase_S41"/>
    <property type="match status" value="1"/>
</dbReference>
<dbReference type="EMBL" id="CP117811">
    <property type="protein sequence ID" value="WDE97126.1"/>
    <property type="molecule type" value="Genomic_DNA"/>
</dbReference>
<dbReference type="PANTHER" id="PTHR32060">
    <property type="entry name" value="TAIL-SPECIFIC PROTEASE"/>
    <property type="match status" value="1"/>
</dbReference>
<evidence type="ECO:0000313" key="9">
    <source>
        <dbReference type="Proteomes" id="UP001214250"/>
    </source>
</evidence>
<dbReference type="InterPro" id="IPR036034">
    <property type="entry name" value="PDZ_sf"/>
</dbReference>
<dbReference type="PROSITE" id="PS50106">
    <property type="entry name" value="PDZ"/>
    <property type="match status" value="1"/>
</dbReference>
<dbReference type="CDD" id="cd07560">
    <property type="entry name" value="Peptidase_S41_CPP"/>
    <property type="match status" value="1"/>
</dbReference>
<dbReference type="CDD" id="cd06782">
    <property type="entry name" value="cpPDZ_CPP-like"/>
    <property type="match status" value="1"/>
</dbReference>
<evidence type="ECO:0000256" key="1">
    <source>
        <dbReference type="ARBA" id="ARBA00009179"/>
    </source>
</evidence>
<sequence>MKTRYIKENQFYERTDPMPAKLLSALLFFTSFVLSAEEDFVASEKERQVTRVVAQLMTHLHYEKKPLDDEMSKAVFEEFFIRLDYSKRIFLKSDYEQFTKYRPFLDDMYLQGDLTFAELFFKRFKQRVQERLDYAEKRLAKGMELKHGGVLSLNRKDAEWEESSEDLDDLWDRYIENEIINMHIGNIAKQLKKDDKEKKTAEEEAALKEDNGSMEEQVRRRIIFRLTNLLEMERGKFFEMAISMMTGCFDPHSTYFGPKSMEEFEIMMKLSLTGIGATLTNSDGYTKVVRVMPGGPADKGKQLKKGDRIIEVEQAGEEPVNVIDMPLSKTIGMIRGPKGKVVTLHILRGGVNGVRHLISIKRDKIEIADSAARSKLFELERDGKTEKVGVIYLPSFYYHPGTKGKDDGRSCANDIKSEILKLKKEGMQSLVFDLRDNGGGSLSEVIKMTGFFIKDGPVVQVKDYRGEIEVQKDRSNDIVYGGPLTVLVNQHSASASEIFAAAIQDYERGVVIGSADRTHGKGTVQQVYDLKRIQQMAELAKNNFKPGELKFTIAKFYRINGGSTQKMGVIPDVILPHFYDKENGGEASLRHSLKYDTIPKAKVEKEVSVRSALPALTEKSNIRVGKSDDFTELQKELDYYRERYEDKEISLNENQRIEEFKEHYKRSKDRKDVLRRLSGREPKAEEDEDEIEGLGAFSQDGRQEILMDLYLKEAINIAIDLKIMAEDKSSNLVFR</sequence>
<dbReference type="Pfam" id="PF17804">
    <property type="entry name" value="TSP_NTD"/>
    <property type="match status" value="1"/>
</dbReference>
<evidence type="ECO:0000256" key="3">
    <source>
        <dbReference type="ARBA" id="ARBA00022801"/>
    </source>
</evidence>
<keyword evidence="6" id="KW-0175">Coiled coil</keyword>
<gene>
    <name evidence="8" type="ORF">PQO03_04045</name>
</gene>
<feature type="coiled-coil region" evidence="6">
    <location>
        <begin position="184"/>
        <end position="211"/>
    </location>
</feature>
<evidence type="ECO:0000256" key="5">
    <source>
        <dbReference type="RuleBase" id="RU004404"/>
    </source>
</evidence>
<dbReference type="Proteomes" id="UP001214250">
    <property type="component" value="Chromosome 1"/>
</dbReference>
<dbReference type="SUPFAM" id="SSF50156">
    <property type="entry name" value="PDZ domain-like"/>
    <property type="match status" value="1"/>
</dbReference>
<dbReference type="SMART" id="SM00245">
    <property type="entry name" value="TSPc"/>
    <property type="match status" value="1"/>
</dbReference>
<evidence type="ECO:0000256" key="4">
    <source>
        <dbReference type="ARBA" id="ARBA00022825"/>
    </source>
</evidence>
<keyword evidence="2 5" id="KW-0645">Protease</keyword>
<accession>A0ABY7VT95</accession>
<proteinExistence type="inferred from homology"/>
<dbReference type="Pfam" id="PF11818">
    <property type="entry name" value="DUF3340"/>
    <property type="match status" value="1"/>
</dbReference>
<evidence type="ECO:0000259" key="7">
    <source>
        <dbReference type="PROSITE" id="PS50106"/>
    </source>
</evidence>
<dbReference type="SMART" id="SM00228">
    <property type="entry name" value="PDZ"/>
    <property type="match status" value="1"/>
</dbReference>
<dbReference type="EC" id="3.4.21.102" evidence="8"/>
<dbReference type="InterPro" id="IPR029045">
    <property type="entry name" value="ClpP/crotonase-like_dom_sf"/>
</dbReference>
<dbReference type="RefSeq" id="WP_274151324.1">
    <property type="nucleotide sequence ID" value="NZ_CP117811.1"/>
</dbReference>
<name>A0ABY7VT95_9BACT</name>
<keyword evidence="4 5" id="KW-0720">Serine protease</keyword>